<dbReference type="PANTHER" id="PTHR33677:SF3">
    <property type="entry name" value="COPPER-SENSING TRANSCRIPTIONAL REPRESSOR RICR"/>
    <property type="match status" value="1"/>
</dbReference>
<accession>A0ABS9CKE2</accession>
<comment type="caution">
    <text evidence="1">The sequence shown here is derived from an EMBL/GenBank/DDBJ whole genome shotgun (WGS) entry which is preliminary data.</text>
</comment>
<dbReference type="Pfam" id="PF02583">
    <property type="entry name" value="Trns_repr_metal"/>
    <property type="match status" value="1"/>
</dbReference>
<proteinExistence type="predicted"/>
<dbReference type="Proteomes" id="UP001299220">
    <property type="component" value="Unassembled WGS sequence"/>
</dbReference>
<reference evidence="1 2" key="1">
    <citation type="submission" date="2020-12" db="EMBL/GenBank/DDBJ databases">
        <title>Whole genome sequences of gut porcine anaerobes.</title>
        <authorList>
            <person name="Kubasova T."/>
            <person name="Jahodarova E."/>
            <person name="Rychlik I."/>
        </authorList>
    </citation>
    <scope>NUCLEOTIDE SEQUENCE [LARGE SCALE GENOMIC DNA]</scope>
    <source>
        <strain evidence="1 2">An867</strain>
    </source>
</reference>
<dbReference type="CDD" id="cd10158">
    <property type="entry name" value="CsoR-like_DUF156_1"/>
    <property type="match status" value="1"/>
</dbReference>
<evidence type="ECO:0000313" key="1">
    <source>
        <dbReference type="EMBL" id="MCF2651611.1"/>
    </source>
</evidence>
<evidence type="ECO:0000313" key="2">
    <source>
        <dbReference type="Proteomes" id="UP001299220"/>
    </source>
</evidence>
<name>A0ABS9CKE2_9FIRM</name>
<dbReference type="InterPro" id="IPR038390">
    <property type="entry name" value="Metal_Tscrpt_repr_sf"/>
</dbReference>
<dbReference type="EMBL" id="JAFBIT010000001">
    <property type="protein sequence ID" value="MCF2651611.1"/>
    <property type="molecule type" value="Genomic_DNA"/>
</dbReference>
<gene>
    <name evidence="1" type="ORF">JQM67_03235</name>
</gene>
<organism evidence="1 2">
    <name type="scientific">Anaeromassilibacillus senegalensis</name>
    <dbReference type="NCBI Taxonomy" id="1673717"/>
    <lineage>
        <taxon>Bacteria</taxon>
        <taxon>Bacillati</taxon>
        <taxon>Bacillota</taxon>
        <taxon>Clostridia</taxon>
        <taxon>Eubacteriales</taxon>
        <taxon>Acutalibacteraceae</taxon>
        <taxon>Anaeromassilibacillus</taxon>
    </lineage>
</organism>
<dbReference type="PANTHER" id="PTHR33677">
    <property type="entry name" value="TRANSCRIPTIONAL REPRESSOR FRMR-RELATED"/>
    <property type="match status" value="1"/>
</dbReference>
<keyword evidence="2" id="KW-1185">Reference proteome</keyword>
<protein>
    <submittedName>
        <fullName evidence="1">Metal-sensing transcriptional repressor</fullName>
    </submittedName>
</protein>
<dbReference type="Gene3D" id="1.20.58.1000">
    <property type="entry name" value="Metal-sensitive repressor, helix protomer"/>
    <property type="match status" value="1"/>
</dbReference>
<dbReference type="InterPro" id="IPR003735">
    <property type="entry name" value="Metal_Tscrpt_repr"/>
</dbReference>
<sequence>MSISPHGGYGGIAMEHKHENTKAVLNRLSRAIGHLEAVRKMVENGEDCAQVLIQLAAVKSAINNTGKVILKDHLNHCIVEAAKNGDQKALDDLSAAIDQFVK</sequence>
<dbReference type="RefSeq" id="WP_235322622.1">
    <property type="nucleotide sequence ID" value="NZ_JAFBIT010000001.1"/>
</dbReference>